<evidence type="ECO:0000313" key="3">
    <source>
        <dbReference type="Proteomes" id="UP001316803"/>
    </source>
</evidence>
<comment type="caution">
    <text evidence="2">The sequence shown here is derived from an EMBL/GenBank/DDBJ whole genome shotgun (WGS) entry which is preliminary data.</text>
</comment>
<gene>
    <name evidence="2" type="ORF">OHC33_004121</name>
</gene>
<proteinExistence type="predicted"/>
<reference evidence="2 3" key="1">
    <citation type="submission" date="2022-12" db="EMBL/GenBank/DDBJ databases">
        <title>Genomic features and morphological characterization of a novel Knufia sp. strain isolated from spacecraft assembly facility.</title>
        <authorList>
            <person name="Teixeira M."/>
            <person name="Chander A.M."/>
            <person name="Stajich J.E."/>
            <person name="Venkateswaran K."/>
        </authorList>
    </citation>
    <scope>NUCLEOTIDE SEQUENCE [LARGE SCALE GENOMIC DNA]</scope>
    <source>
        <strain evidence="2 3">FJI-L2-BK-P2</strain>
    </source>
</reference>
<sequence length="310" mass="33419">MSDSNTTDAAPAVQAQGCTGNYVPLGEGDGNAITESDGHGTPLTPQSSLEDSDDDSEQSTDLSPGDVSQITLRPLPPRKEVCRLVRGPSPQNRVYATCATSSVKSRSTAPKGPVALSPTDTTSQSTEAPSLSTKATAAMPDINTISKLSTTDHQRMHHLFEHALVYLSQSPLSTQNRRKGIDTLFDLLNQIKLVQHPLLHAMTHTAIAVNTQFDDRDNCKYKVEHIEKAKEIVLSMLRDSHGYGPMSGYGKEEGACQGCLYARLQAEAGKGAGEEDASECNSLARLGGVLERESRKVEAFNWGEMDHLLV</sequence>
<protein>
    <submittedName>
        <fullName evidence="2">Uncharacterized protein</fullName>
    </submittedName>
</protein>
<name>A0AAN8EFE9_9EURO</name>
<evidence type="ECO:0000256" key="1">
    <source>
        <dbReference type="SAM" id="MobiDB-lite"/>
    </source>
</evidence>
<organism evidence="2 3">
    <name type="scientific">Knufia fluminis</name>
    <dbReference type="NCBI Taxonomy" id="191047"/>
    <lineage>
        <taxon>Eukaryota</taxon>
        <taxon>Fungi</taxon>
        <taxon>Dikarya</taxon>
        <taxon>Ascomycota</taxon>
        <taxon>Pezizomycotina</taxon>
        <taxon>Eurotiomycetes</taxon>
        <taxon>Chaetothyriomycetidae</taxon>
        <taxon>Chaetothyriales</taxon>
        <taxon>Trichomeriaceae</taxon>
        <taxon>Knufia</taxon>
    </lineage>
</organism>
<feature type="region of interest" description="Disordered" evidence="1">
    <location>
        <begin position="1"/>
        <end position="75"/>
    </location>
</feature>
<dbReference type="EMBL" id="JAKLMC020000008">
    <property type="protein sequence ID" value="KAK5954399.1"/>
    <property type="molecule type" value="Genomic_DNA"/>
</dbReference>
<accession>A0AAN8EFE9</accession>
<evidence type="ECO:0000313" key="2">
    <source>
        <dbReference type="EMBL" id="KAK5954399.1"/>
    </source>
</evidence>
<feature type="compositionally biased region" description="Polar residues" evidence="1">
    <location>
        <begin position="98"/>
        <end position="108"/>
    </location>
</feature>
<dbReference type="AlphaFoldDB" id="A0AAN8EFE9"/>
<dbReference type="Proteomes" id="UP001316803">
    <property type="component" value="Unassembled WGS sequence"/>
</dbReference>
<feature type="compositionally biased region" description="Polar residues" evidence="1">
    <location>
        <begin position="118"/>
        <end position="134"/>
    </location>
</feature>
<keyword evidence="3" id="KW-1185">Reference proteome</keyword>
<feature type="region of interest" description="Disordered" evidence="1">
    <location>
        <begin position="98"/>
        <end position="134"/>
    </location>
</feature>